<keyword evidence="1 2" id="KW-0238">DNA-binding</keyword>
<feature type="domain" description="NDT80" evidence="4">
    <location>
        <begin position="300"/>
        <end position="605"/>
    </location>
</feature>
<gene>
    <name evidence="5" type="ORF">LELG_05754</name>
</gene>
<dbReference type="InParanoid" id="A5H2N9"/>
<dbReference type="GeneID" id="5236051"/>
<feature type="region of interest" description="Disordered" evidence="3">
    <location>
        <begin position="270"/>
        <end position="302"/>
    </location>
</feature>
<dbReference type="AlphaFoldDB" id="A5H2N9"/>
<dbReference type="VEuPathDB" id="FungiDB:LELG_05754"/>
<feature type="compositionally biased region" description="Low complexity" evidence="3">
    <location>
        <begin position="742"/>
        <end position="761"/>
    </location>
</feature>
<feature type="region of interest" description="Disordered" evidence="3">
    <location>
        <begin position="801"/>
        <end position="826"/>
    </location>
</feature>
<feature type="compositionally biased region" description="Basic residues" evidence="3">
    <location>
        <begin position="291"/>
        <end position="302"/>
    </location>
</feature>
<feature type="compositionally biased region" description="Acidic residues" evidence="3">
    <location>
        <begin position="681"/>
        <end position="692"/>
    </location>
</feature>
<feature type="region of interest" description="Disordered" evidence="3">
    <location>
        <begin position="26"/>
        <end position="46"/>
    </location>
</feature>
<evidence type="ECO:0000256" key="2">
    <source>
        <dbReference type="PROSITE-ProRule" id="PRU00850"/>
    </source>
</evidence>
<dbReference type="InterPro" id="IPR024061">
    <property type="entry name" value="NDT80_DNA-bd_dom"/>
</dbReference>
<dbReference type="SUPFAM" id="SSF49417">
    <property type="entry name" value="p53-like transcription factors"/>
    <property type="match status" value="1"/>
</dbReference>
<dbReference type="GO" id="GO:0000228">
    <property type="term" value="C:nuclear chromosome"/>
    <property type="evidence" value="ECO:0007669"/>
    <property type="project" value="TreeGrafter"/>
</dbReference>
<dbReference type="OMA" id="TRVIKYF"/>
<feature type="compositionally biased region" description="Polar residues" evidence="3">
    <location>
        <begin position="26"/>
        <end position="45"/>
    </location>
</feature>
<evidence type="ECO:0000256" key="1">
    <source>
        <dbReference type="ARBA" id="ARBA00023125"/>
    </source>
</evidence>
<accession>A5H2N9</accession>
<feature type="DNA-binding region" description="NDT80" evidence="2">
    <location>
        <begin position="300"/>
        <end position="605"/>
    </location>
</feature>
<dbReference type="PANTHER" id="PTHR35144">
    <property type="entry name" value="MEIOSIS-SPECIFIC TRANSCRIPTION FACTOR NDT80"/>
    <property type="match status" value="1"/>
</dbReference>
<dbReference type="PANTHER" id="PTHR35144:SF1">
    <property type="entry name" value="PROTEIN PACG"/>
    <property type="match status" value="1"/>
</dbReference>
<protein>
    <recommendedName>
        <fullName evidence="4">NDT80 domain-containing protein</fullName>
    </recommendedName>
</protein>
<dbReference type="OrthoDB" id="4117572at2759"/>
<dbReference type="GO" id="GO:0051321">
    <property type="term" value="P:meiotic cell cycle"/>
    <property type="evidence" value="ECO:0007669"/>
    <property type="project" value="TreeGrafter"/>
</dbReference>
<sequence>MSSLNNKNDRIDDLTALFLPDTLQTLQNTPVPHSDQLGSSKQSNGDFMLPKDNNNGITNNGALTNMEADANRGNGANMDLSTSTSYQDFLNSNNFINRPTTDIENEQLPYSHSSSSHYAPYLPYETSANNIQHYSNFHNPLFQQYFPQQTFQPQLMQQLQLQPQPQLLIQPQLLQQLLLQVVPLPIQQQQQLLQQPLQYMGEVPLLQLQSPQGFSGLLHTNSSSYLRGFGEYGEWINNGYTNNQTPQLQLLQLQQQQQLLLQQQQLPQQQQQRPIESAGELYQSTSTPNSPKKKKIKHRKRDTRQPFDFHIDYTPANIRRLLDFQQSGATSINDYKIIDNNNNEIAVDFCGFLNGRFFTNDTDNNNYIFTKNELQRTTGALAKEQSSNIPTTENPKVVSCYRRNYIQILMNMNLAGLKKGFKLLKLQTSEYGYTTTRVIKYFKIEIHAVTNMSNSKNVPIIIRNDIKDLEREREKEKRVASNYQMETKDDIVQPNVVSAQEHVVVLNEVVPAYSDDVADKFFVVKKLQFKNATPNNGNLTFQNYYHLKLKLSCIVADIYYDDYVDEMEVATDLNKGANNEFLLAELVSEPIIVRGRNPSFYAERKDILIKCRKPNSRKSFKMASQGAERDGGGQQDDLDDGLDHGGDNMEDDSHTDDGEGGEGFGGDSAGGGRSHGTRDFADEDDGDADAEDNLQKRGDFAYGMRYTNQAHEGGELQQHRHQPVNVNGQESPLNEAKKKQQNEQSQSQSQSQSQNQLMSSYSTSSLDLESMGKYKYFPISSHYYLPPVNVVWFPHRAHHPIDKEEGESGSSMEPKIERKSSNVYFK</sequence>
<dbReference type="HOGENOM" id="CLU_397387_0_0_1"/>
<dbReference type="InterPro" id="IPR008967">
    <property type="entry name" value="p53-like_TF_DNA-bd_sf"/>
</dbReference>
<keyword evidence="6" id="KW-1185">Reference proteome</keyword>
<dbReference type="Gene3D" id="2.60.40.1390">
    <property type="entry name" value="NDT80 DNA-binding domain"/>
    <property type="match status" value="1"/>
</dbReference>
<dbReference type="KEGG" id="lel:PVL30_000006"/>
<dbReference type="GO" id="GO:0045944">
    <property type="term" value="P:positive regulation of transcription by RNA polymerase II"/>
    <property type="evidence" value="ECO:0007669"/>
    <property type="project" value="TreeGrafter"/>
</dbReference>
<feature type="compositionally biased region" description="Gly residues" evidence="3">
    <location>
        <begin position="661"/>
        <end position="674"/>
    </location>
</feature>
<dbReference type="GO" id="GO:0003700">
    <property type="term" value="F:DNA-binding transcription factor activity"/>
    <property type="evidence" value="ECO:0007669"/>
    <property type="project" value="UniProtKB-UniRule"/>
</dbReference>
<evidence type="ECO:0000313" key="5">
    <source>
        <dbReference type="EMBL" id="EDK47573.1"/>
    </source>
</evidence>
<evidence type="ECO:0000256" key="3">
    <source>
        <dbReference type="SAM" id="MobiDB-lite"/>
    </source>
</evidence>
<evidence type="ECO:0000313" key="6">
    <source>
        <dbReference type="Proteomes" id="UP000001996"/>
    </source>
</evidence>
<feature type="region of interest" description="Disordered" evidence="3">
    <location>
        <begin position="725"/>
        <end position="761"/>
    </location>
</feature>
<dbReference type="Pfam" id="PF05224">
    <property type="entry name" value="NDT80_PhoG"/>
    <property type="match status" value="1"/>
</dbReference>
<name>A5H2N9_LODEL</name>
<evidence type="ECO:0000259" key="4">
    <source>
        <dbReference type="PROSITE" id="PS51517"/>
    </source>
</evidence>
<organism evidence="5 6">
    <name type="scientific">Lodderomyces elongisporus (strain ATCC 11503 / CBS 2605 / JCM 1781 / NBRC 1676 / NRRL YB-4239)</name>
    <name type="common">Yeast</name>
    <name type="synonym">Saccharomyces elongisporus</name>
    <dbReference type="NCBI Taxonomy" id="379508"/>
    <lineage>
        <taxon>Eukaryota</taxon>
        <taxon>Fungi</taxon>
        <taxon>Dikarya</taxon>
        <taxon>Ascomycota</taxon>
        <taxon>Saccharomycotina</taxon>
        <taxon>Pichiomycetes</taxon>
        <taxon>Debaryomycetaceae</taxon>
        <taxon>Candida/Lodderomyces clade</taxon>
        <taxon>Lodderomyces</taxon>
    </lineage>
</organism>
<dbReference type="InterPro" id="IPR037141">
    <property type="entry name" value="NDT80_DNA-bd_dom_sf"/>
</dbReference>
<dbReference type="Proteomes" id="UP000001996">
    <property type="component" value="Unassembled WGS sequence"/>
</dbReference>
<dbReference type="PROSITE" id="PS51517">
    <property type="entry name" value="NDT80"/>
    <property type="match status" value="1"/>
</dbReference>
<dbReference type="GO" id="GO:0003677">
    <property type="term" value="F:DNA binding"/>
    <property type="evidence" value="ECO:0007669"/>
    <property type="project" value="UniProtKB-KW"/>
</dbReference>
<dbReference type="EMBL" id="DS236866">
    <property type="protein sequence ID" value="EDK47573.1"/>
    <property type="molecule type" value="Genomic_DNA"/>
</dbReference>
<feature type="region of interest" description="Disordered" evidence="3">
    <location>
        <begin position="618"/>
        <end position="692"/>
    </location>
</feature>
<reference evidence="5 6" key="1">
    <citation type="journal article" date="2009" name="Nature">
        <title>Evolution of pathogenicity and sexual reproduction in eight Candida genomes.</title>
        <authorList>
            <person name="Butler G."/>
            <person name="Rasmussen M.D."/>
            <person name="Lin M.F."/>
            <person name="Santos M.A."/>
            <person name="Sakthikumar S."/>
            <person name="Munro C.A."/>
            <person name="Rheinbay E."/>
            <person name="Grabherr M."/>
            <person name="Forche A."/>
            <person name="Reedy J.L."/>
            <person name="Agrafioti I."/>
            <person name="Arnaud M.B."/>
            <person name="Bates S."/>
            <person name="Brown A.J."/>
            <person name="Brunke S."/>
            <person name="Costanzo M.C."/>
            <person name="Fitzpatrick D.A."/>
            <person name="de Groot P.W."/>
            <person name="Harris D."/>
            <person name="Hoyer L.L."/>
            <person name="Hube B."/>
            <person name="Klis F.M."/>
            <person name="Kodira C."/>
            <person name="Lennard N."/>
            <person name="Logue M.E."/>
            <person name="Martin R."/>
            <person name="Neiman A.M."/>
            <person name="Nikolaou E."/>
            <person name="Quail M.A."/>
            <person name="Quinn J."/>
            <person name="Santos M.C."/>
            <person name="Schmitzberger F.F."/>
            <person name="Sherlock G."/>
            <person name="Shah P."/>
            <person name="Silverstein K.A."/>
            <person name="Skrzypek M.S."/>
            <person name="Soll D."/>
            <person name="Staggs R."/>
            <person name="Stansfield I."/>
            <person name="Stumpf M.P."/>
            <person name="Sudbery P.E."/>
            <person name="Srikantha T."/>
            <person name="Zeng Q."/>
            <person name="Berman J."/>
            <person name="Berriman M."/>
            <person name="Heitman J."/>
            <person name="Gow N.A."/>
            <person name="Lorenz M.C."/>
            <person name="Birren B.W."/>
            <person name="Kellis M."/>
            <person name="Cuomo C.A."/>
        </authorList>
    </citation>
    <scope>NUCLEOTIDE SEQUENCE [LARGE SCALE GENOMIC DNA]</scope>
    <source>
        <strain evidence="6">ATCC 11503 / BCRC 21390 / CBS 2605 / JCM 1781 / NBRC 1676 / NRRL YB-4239</strain>
    </source>
</reference>
<proteinExistence type="predicted"/>
<dbReference type="InterPro" id="IPR052605">
    <property type="entry name" value="Fungal_trans_regulator"/>
</dbReference>
<dbReference type="eggNOG" id="ENOG502SAHY">
    <property type="taxonomic scope" value="Eukaryota"/>
</dbReference>
<feature type="compositionally biased region" description="Basic and acidic residues" evidence="3">
    <location>
        <begin position="641"/>
        <end position="657"/>
    </location>
</feature>